<gene>
    <name evidence="1" type="ORF">EV44_g3521</name>
</gene>
<accession>A0A0B1P5D4</accession>
<evidence type="ECO:0000313" key="1">
    <source>
        <dbReference type="EMBL" id="KHJ33887.1"/>
    </source>
</evidence>
<keyword evidence="2" id="KW-1185">Reference proteome</keyword>
<dbReference type="HOGENOM" id="CLU_001650_6_4_1"/>
<dbReference type="STRING" id="52586.A0A0B1P5D4"/>
<name>A0A0B1P5D4_UNCNE</name>
<protein>
    <submittedName>
        <fullName evidence="1">Putative tir-nbs-lrr type disease resistance protein</fullName>
    </submittedName>
</protein>
<organism evidence="1 2">
    <name type="scientific">Uncinula necator</name>
    <name type="common">Grape powdery mildew</name>
    <dbReference type="NCBI Taxonomy" id="52586"/>
    <lineage>
        <taxon>Eukaryota</taxon>
        <taxon>Fungi</taxon>
        <taxon>Dikarya</taxon>
        <taxon>Ascomycota</taxon>
        <taxon>Pezizomycotina</taxon>
        <taxon>Leotiomycetes</taxon>
        <taxon>Erysiphales</taxon>
        <taxon>Erysiphaceae</taxon>
        <taxon>Erysiphe</taxon>
    </lineage>
</organism>
<dbReference type="Proteomes" id="UP000030854">
    <property type="component" value="Unassembled WGS sequence"/>
</dbReference>
<reference evidence="1 2" key="1">
    <citation type="journal article" date="2014" name="BMC Genomics">
        <title>Adaptive genomic structural variation in the grape powdery mildew pathogen, Erysiphe necator.</title>
        <authorList>
            <person name="Jones L."/>
            <person name="Riaz S."/>
            <person name="Morales-Cruz A."/>
            <person name="Amrine K.C."/>
            <person name="McGuire B."/>
            <person name="Gubler W.D."/>
            <person name="Walker M.A."/>
            <person name="Cantu D."/>
        </authorList>
    </citation>
    <scope>NUCLEOTIDE SEQUENCE [LARGE SCALE GENOMIC DNA]</scope>
    <source>
        <strain evidence="2">c</strain>
    </source>
</reference>
<sequence>MSDAAVRALWARICYSRLQGQENSSDVNEKSKEEFPIALLFCDNKAALTLTHGLKSTSAIRHIRTSFHHIVDEVRQGTLCTNWVPGKDMLADGLTKPLGRIQFEDKRRRIGVRDVEKWIDQKT</sequence>
<comment type="caution">
    <text evidence="1">The sequence shown here is derived from an EMBL/GenBank/DDBJ whole genome shotgun (WGS) entry which is preliminary data.</text>
</comment>
<dbReference type="EMBL" id="JNVN01001164">
    <property type="protein sequence ID" value="KHJ33887.1"/>
    <property type="molecule type" value="Genomic_DNA"/>
</dbReference>
<evidence type="ECO:0000313" key="2">
    <source>
        <dbReference type="Proteomes" id="UP000030854"/>
    </source>
</evidence>
<dbReference type="AlphaFoldDB" id="A0A0B1P5D4"/>
<proteinExistence type="predicted"/>
<dbReference type="CDD" id="cd09272">
    <property type="entry name" value="RNase_HI_RT_Ty1"/>
    <property type="match status" value="1"/>
</dbReference>